<accession>A0A4Y2IAM8</accession>
<dbReference type="EMBL" id="BGPR01262163">
    <property type="protein sequence ID" value="GBM74714.1"/>
    <property type="molecule type" value="Genomic_DNA"/>
</dbReference>
<feature type="non-terminal residue" evidence="1">
    <location>
        <position position="46"/>
    </location>
</feature>
<organism evidence="1 2">
    <name type="scientific">Araneus ventricosus</name>
    <name type="common">Orbweaver spider</name>
    <name type="synonym">Epeira ventricosa</name>
    <dbReference type="NCBI Taxonomy" id="182803"/>
    <lineage>
        <taxon>Eukaryota</taxon>
        <taxon>Metazoa</taxon>
        <taxon>Ecdysozoa</taxon>
        <taxon>Arthropoda</taxon>
        <taxon>Chelicerata</taxon>
        <taxon>Arachnida</taxon>
        <taxon>Araneae</taxon>
        <taxon>Araneomorphae</taxon>
        <taxon>Entelegynae</taxon>
        <taxon>Araneoidea</taxon>
        <taxon>Araneidae</taxon>
        <taxon>Araneus</taxon>
    </lineage>
</organism>
<comment type="caution">
    <text evidence="1">The sequence shown here is derived from an EMBL/GenBank/DDBJ whole genome shotgun (WGS) entry which is preliminary data.</text>
</comment>
<reference evidence="1 2" key="1">
    <citation type="journal article" date="2019" name="Sci. Rep.">
        <title>Orb-weaving spider Araneus ventricosus genome elucidates the spidroin gene catalogue.</title>
        <authorList>
            <person name="Kono N."/>
            <person name="Nakamura H."/>
            <person name="Ohtoshi R."/>
            <person name="Moran D.A.P."/>
            <person name="Shinohara A."/>
            <person name="Yoshida Y."/>
            <person name="Fujiwara M."/>
            <person name="Mori M."/>
            <person name="Tomita M."/>
            <person name="Arakawa K."/>
        </authorList>
    </citation>
    <scope>NUCLEOTIDE SEQUENCE [LARGE SCALE GENOMIC DNA]</scope>
</reference>
<dbReference type="Proteomes" id="UP000499080">
    <property type="component" value="Unassembled WGS sequence"/>
</dbReference>
<dbReference type="AlphaFoldDB" id="A0A4Y2IAM8"/>
<protein>
    <submittedName>
        <fullName evidence="1">Uncharacterized protein</fullName>
    </submittedName>
</protein>
<sequence length="46" mass="4879">MTSAPSPPDPNPGFATGIETVANPGFWSGGGAEVMKILYRYDLMAY</sequence>
<name>A0A4Y2IAM8_ARAVE</name>
<evidence type="ECO:0000313" key="2">
    <source>
        <dbReference type="Proteomes" id="UP000499080"/>
    </source>
</evidence>
<proteinExistence type="predicted"/>
<evidence type="ECO:0000313" key="1">
    <source>
        <dbReference type="EMBL" id="GBM74714.1"/>
    </source>
</evidence>
<gene>
    <name evidence="1" type="ORF">AVEN_13368_1</name>
</gene>
<keyword evidence="2" id="KW-1185">Reference proteome</keyword>